<keyword evidence="1" id="KW-0175">Coiled coil</keyword>
<organism evidence="2 3">
    <name type="scientific">Candidatus Intestinimonas pullistercoris</name>
    <dbReference type="NCBI Taxonomy" id="2838623"/>
    <lineage>
        <taxon>Bacteria</taxon>
        <taxon>Bacillati</taxon>
        <taxon>Bacillota</taxon>
        <taxon>Clostridia</taxon>
        <taxon>Eubacteriales</taxon>
        <taxon>Intestinimonas</taxon>
    </lineage>
</organism>
<evidence type="ECO:0000313" key="3">
    <source>
        <dbReference type="Proteomes" id="UP000823882"/>
    </source>
</evidence>
<reference evidence="2" key="2">
    <citation type="submission" date="2021-04" db="EMBL/GenBank/DDBJ databases">
        <authorList>
            <person name="Gilroy R."/>
        </authorList>
    </citation>
    <scope>NUCLEOTIDE SEQUENCE</scope>
    <source>
        <strain evidence="2">CHK186-1790</strain>
    </source>
</reference>
<evidence type="ECO:0000256" key="1">
    <source>
        <dbReference type="SAM" id="Coils"/>
    </source>
</evidence>
<dbReference type="AlphaFoldDB" id="A0A9D2SYY6"/>
<comment type="caution">
    <text evidence="2">The sequence shown here is derived from an EMBL/GenBank/DDBJ whole genome shotgun (WGS) entry which is preliminary data.</text>
</comment>
<proteinExistence type="predicted"/>
<accession>A0A9D2SYY6</accession>
<evidence type="ECO:0000313" key="2">
    <source>
        <dbReference type="EMBL" id="HJC40242.1"/>
    </source>
</evidence>
<name>A0A9D2SYY6_9FIRM</name>
<dbReference type="Proteomes" id="UP000823882">
    <property type="component" value="Unassembled WGS sequence"/>
</dbReference>
<protein>
    <submittedName>
        <fullName evidence="2">Uncharacterized protein</fullName>
    </submittedName>
</protein>
<dbReference type="EMBL" id="DWWJ01000028">
    <property type="protein sequence ID" value="HJC40242.1"/>
    <property type="molecule type" value="Genomic_DNA"/>
</dbReference>
<gene>
    <name evidence="2" type="ORF">H9701_01635</name>
</gene>
<reference evidence="2" key="1">
    <citation type="journal article" date="2021" name="PeerJ">
        <title>Extensive microbial diversity within the chicken gut microbiome revealed by metagenomics and culture.</title>
        <authorList>
            <person name="Gilroy R."/>
            <person name="Ravi A."/>
            <person name="Getino M."/>
            <person name="Pursley I."/>
            <person name="Horton D.L."/>
            <person name="Alikhan N.F."/>
            <person name="Baker D."/>
            <person name="Gharbi K."/>
            <person name="Hall N."/>
            <person name="Watson M."/>
            <person name="Adriaenssens E.M."/>
            <person name="Foster-Nyarko E."/>
            <person name="Jarju S."/>
            <person name="Secka A."/>
            <person name="Antonio M."/>
            <person name="Oren A."/>
            <person name="Chaudhuri R.R."/>
            <person name="La Ragione R."/>
            <person name="Hildebrand F."/>
            <person name="Pallen M.J."/>
        </authorList>
    </citation>
    <scope>NUCLEOTIDE SEQUENCE</scope>
    <source>
        <strain evidence="2">CHK186-1790</strain>
    </source>
</reference>
<sequence length="87" mass="9778">MALDMAEVEGQVACLGRQRAELIDLSRRLSACRQVLDTGWPSRESAGLRQTLTVLSRRCIRLEERLAALQRDVLRAAVELQAEEAEE</sequence>
<feature type="coiled-coil region" evidence="1">
    <location>
        <begin position="52"/>
        <end position="86"/>
    </location>
</feature>